<dbReference type="EMBL" id="JQCR01000003">
    <property type="protein sequence ID" value="KGE16525.1"/>
    <property type="molecule type" value="Genomic_DNA"/>
</dbReference>
<dbReference type="OrthoDB" id="9797743at2"/>
<comment type="similarity">
    <text evidence="2">Belongs to the HAD-like hydrolase superfamily. CbbY/CbbZ/Gph/YieH family.</text>
</comment>
<keyword evidence="4" id="KW-0460">Magnesium</keyword>
<evidence type="ECO:0000256" key="2">
    <source>
        <dbReference type="ARBA" id="ARBA00006171"/>
    </source>
</evidence>
<sequence>MKFSAVIFDKDGVIIDTQPIHFRVFNEFCREFNWDIPSEQYETYIGITSIELFTRIKEIYNVQYSVMELVELFQNKYLHEIALLKNEKPIKGVDQLIKALYGQGIKLAIASSASRKKIKMVLQMFELEPYFDVIVSGFEVEKSKPFPDIFLRAAEQLGVPTSECVVIEDSTHGISAAKAANIFCIGYQNPMGKQNLSQADRIVDDFSELLKSDFIYGHKY</sequence>
<keyword evidence="7" id="KW-1185">Reference proteome</keyword>
<dbReference type="SFLD" id="SFLDG01135">
    <property type="entry name" value="C1.5.6:_HAD__Beta-PGM__Phospha"/>
    <property type="match status" value="1"/>
</dbReference>
<reference evidence="6 7" key="2">
    <citation type="submission" date="2014-10" db="EMBL/GenBank/DDBJ databases">
        <title>Comparative genomics of the Paenibacillus odorifer group.</title>
        <authorList>
            <person name="Tsai Y.-C."/>
            <person name="Martin N."/>
            <person name="Korlach J."/>
            <person name="Wiedmann M."/>
        </authorList>
    </citation>
    <scope>NUCLEOTIDE SEQUENCE [LARGE SCALE GENOMIC DNA]</scope>
    <source>
        <strain evidence="6 7">DSM 18334</strain>
    </source>
</reference>
<dbReference type="RefSeq" id="WP_036654473.1">
    <property type="nucleotide sequence ID" value="NZ_JQCR01000003.1"/>
</dbReference>
<dbReference type="NCBIfam" id="TIGR01549">
    <property type="entry name" value="HAD-SF-IA-v1"/>
    <property type="match status" value="1"/>
</dbReference>
<keyword evidence="5" id="KW-0119">Carbohydrate metabolism</keyword>
<organism evidence="6 7">
    <name type="scientific">Paenibacillus wynnii</name>
    <dbReference type="NCBI Taxonomy" id="268407"/>
    <lineage>
        <taxon>Bacteria</taxon>
        <taxon>Bacillati</taxon>
        <taxon>Bacillota</taxon>
        <taxon>Bacilli</taxon>
        <taxon>Bacillales</taxon>
        <taxon>Paenibacillaceae</taxon>
        <taxon>Paenibacillus</taxon>
    </lineage>
</organism>
<dbReference type="PRINTS" id="PR00413">
    <property type="entry name" value="HADHALOGNASE"/>
</dbReference>
<evidence type="ECO:0008006" key="8">
    <source>
        <dbReference type="Google" id="ProtNLM"/>
    </source>
</evidence>
<evidence type="ECO:0000256" key="5">
    <source>
        <dbReference type="ARBA" id="ARBA00023277"/>
    </source>
</evidence>
<evidence type="ECO:0000313" key="6">
    <source>
        <dbReference type="EMBL" id="KGE16525.1"/>
    </source>
</evidence>
<dbReference type="InterPro" id="IPR051600">
    <property type="entry name" value="Beta-PGM-like"/>
</dbReference>
<comment type="cofactor">
    <cofactor evidence="1">
        <name>Mg(2+)</name>
        <dbReference type="ChEBI" id="CHEBI:18420"/>
    </cofactor>
</comment>
<dbReference type="Pfam" id="PF13419">
    <property type="entry name" value="HAD_2"/>
    <property type="match status" value="1"/>
</dbReference>
<dbReference type="PANTHER" id="PTHR46193:SF18">
    <property type="entry name" value="HEXITOL PHOSPHATASE B"/>
    <property type="match status" value="1"/>
</dbReference>
<dbReference type="Gene3D" id="1.10.150.240">
    <property type="entry name" value="Putative phosphatase, domain 2"/>
    <property type="match status" value="1"/>
</dbReference>
<dbReference type="GO" id="GO:0046872">
    <property type="term" value="F:metal ion binding"/>
    <property type="evidence" value="ECO:0007669"/>
    <property type="project" value="UniProtKB-KW"/>
</dbReference>
<reference evidence="6 7" key="1">
    <citation type="submission" date="2014-08" db="EMBL/GenBank/DDBJ databases">
        <authorList>
            <person name="den Bakker H.C."/>
        </authorList>
    </citation>
    <scope>NUCLEOTIDE SEQUENCE [LARGE SCALE GENOMIC DNA]</scope>
    <source>
        <strain evidence="6 7">DSM 18334</strain>
    </source>
</reference>
<evidence type="ECO:0000256" key="1">
    <source>
        <dbReference type="ARBA" id="ARBA00001946"/>
    </source>
</evidence>
<dbReference type="GO" id="GO:0003824">
    <property type="term" value="F:catalytic activity"/>
    <property type="evidence" value="ECO:0007669"/>
    <property type="project" value="UniProtKB-ARBA"/>
</dbReference>
<dbReference type="CDD" id="cd16423">
    <property type="entry name" value="HAD_BPGM-like"/>
    <property type="match status" value="1"/>
</dbReference>
<dbReference type="InterPro" id="IPR036412">
    <property type="entry name" value="HAD-like_sf"/>
</dbReference>
<dbReference type="SFLD" id="SFLDS00003">
    <property type="entry name" value="Haloacid_Dehalogenase"/>
    <property type="match status" value="1"/>
</dbReference>
<gene>
    <name evidence="6" type="ORF">PWYN_17510</name>
</gene>
<comment type="caution">
    <text evidence="6">The sequence shown here is derived from an EMBL/GenBank/DDBJ whole genome shotgun (WGS) entry which is preliminary data.</text>
</comment>
<evidence type="ECO:0000313" key="7">
    <source>
        <dbReference type="Proteomes" id="UP000029734"/>
    </source>
</evidence>
<accession>A0A098M2H8</accession>
<dbReference type="STRING" id="268407.PWYN_17510"/>
<dbReference type="SFLD" id="SFLDG01129">
    <property type="entry name" value="C1.5:_HAD__Beta-PGM__Phosphata"/>
    <property type="match status" value="1"/>
</dbReference>
<evidence type="ECO:0000256" key="3">
    <source>
        <dbReference type="ARBA" id="ARBA00022723"/>
    </source>
</evidence>
<dbReference type="Gene3D" id="3.40.50.1000">
    <property type="entry name" value="HAD superfamily/HAD-like"/>
    <property type="match status" value="1"/>
</dbReference>
<dbReference type="PANTHER" id="PTHR46193">
    <property type="entry name" value="6-PHOSPHOGLUCONATE PHOSPHATASE"/>
    <property type="match status" value="1"/>
</dbReference>
<dbReference type="SUPFAM" id="SSF56784">
    <property type="entry name" value="HAD-like"/>
    <property type="match status" value="1"/>
</dbReference>
<protein>
    <recommendedName>
        <fullName evidence="8">Phosphatase</fullName>
    </recommendedName>
</protein>
<dbReference type="InterPro" id="IPR023198">
    <property type="entry name" value="PGP-like_dom2"/>
</dbReference>
<evidence type="ECO:0000256" key="4">
    <source>
        <dbReference type="ARBA" id="ARBA00022842"/>
    </source>
</evidence>
<keyword evidence="3" id="KW-0479">Metal-binding</keyword>
<dbReference type="AlphaFoldDB" id="A0A098M2H8"/>
<dbReference type="Proteomes" id="UP000029734">
    <property type="component" value="Unassembled WGS sequence"/>
</dbReference>
<dbReference type="InterPro" id="IPR006439">
    <property type="entry name" value="HAD-SF_hydro_IA"/>
</dbReference>
<name>A0A098M2H8_9BACL</name>
<dbReference type="InterPro" id="IPR041492">
    <property type="entry name" value="HAD_2"/>
</dbReference>
<dbReference type="eggNOG" id="COG0637">
    <property type="taxonomic scope" value="Bacteria"/>
</dbReference>
<dbReference type="InterPro" id="IPR023214">
    <property type="entry name" value="HAD_sf"/>
</dbReference>
<proteinExistence type="inferred from homology"/>
<dbReference type="NCBIfam" id="TIGR01509">
    <property type="entry name" value="HAD-SF-IA-v3"/>
    <property type="match status" value="1"/>
</dbReference>